<organism evidence="3 4">
    <name type="scientific">Solihabitans fulvus</name>
    <dbReference type="NCBI Taxonomy" id="1892852"/>
    <lineage>
        <taxon>Bacteria</taxon>
        <taxon>Bacillati</taxon>
        <taxon>Actinomycetota</taxon>
        <taxon>Actinomycetes</taxon>
        <taxon>Pseudonocardiales</taxon>
        <taxon>Pseudonocardiaceae</taxon>
        <taxon>Solihabitans</taxon>
    </lineage>
</organism>
<dbReference type="Gene3D" id="3.40.50.1820">
    <property type="entry name" value="alpha/beta hydrolase"/>
    <property type="match status" value="1"/>
</dbReference>
<dbReference type="Proteomes" id="UP000323454">
    <property type="component" value="Unassembled WGS sequence"/>
</dbReference>
<dbReference type="InterPro" id="IPR029058">
    <property type="entry name" value="AB_hydrolase_fold"/>
</dbReference>
<dbReference type="AlphaFoldDB" id="A0A5B2WQ23"/>
<name>A0A5B2WQ23_9PSEU</name>
<reference evidence="3 4" key="1">
    <citation type="submission" date="2019-09" db="EMBL/GenBank/DDBJ databases">
        <title>Goodfellowia gen. nov., a new genus of the Pseudonocardineae related to Actinoalloteichus, containing Goodfellowia coeruleoviolacea gen. nov., comb. nov. gen. nov., comb. nov.</title>
        <authorList>
            <person name="Labeda D."/>
        </authorList>
    </citation>
    <scope>NUCLEOTIDE SEQUENCE [LARGE SCALE GENOMIC DNA]</scope>
    <source>
        <strain evidence="3 4">AN110305</strain>
    </source>
</reference>
<protein>
    <submittedName>
        <fullName evidence="3">Alpha/beta fold hydrolase</fullName>
    </submittedName>
</protein>
<dbReference type="EMBL" id="VUOB01000072">
    <property type="protein sequence ID" value="KAA2252832.1"/>
    <property type="molecule type" value="Genomic_DNA"/>
</dbReference>
<reference evidence="3 4" key="2">
    <citation type="submission" date="2019-09" db="EMBL/GenBank/DDBJ databases">
        <authorList>
            <person name="Jin C."/>
        </authorList>
    </citation>
    <scope>NUCLEOTIDE SEQUENCE [LARGE SCALE GENOMIC DNA]</scope>
    <source>
        <strain evidence="3 4">AN110305</strain>
    </source>
</reference>
<evidence type="ECO:0000313" key="3">
    <source>
        <dbReference type="EMBL" id="KAA2252832.1"/>
    </source>
</evidence>
<comment type="caution">
    <text evidence="3">The sequence shown here is derived from an EMBL/GenBank/DDBJ whole genome shotgun (WGS) entry which is preliminary data.</text>
</comment>
<evidence type="ECO:0000256" key="1">
    <source>
        <dbReference type="SAM" id="MobiDB-lite"/>
    </source>
</evidence>
<dbReference type="Pfam" id="PF00975">
    <property type="entry name" value="Thioesterase"/>
    <property type="match status" value="1"/>
</dbReference>
<dbReference type="GO" id="GO:0016787">
    <property type="term" value="F:hydrolase activity"/>
    <property type="evidence" value="ECO:0007669"/>
    <property type="project" value="UniProtKB-KW"/>
</dbReference>
<keyword evidence="3" id="KW-0378">Hydrolase</keyword>
<feature type="region of interest" description="Disordered" evidence="1">
    <location>
        <begin position="237"/>
        <end position="256"/>
    </location>
</feature>
<dbReference type="OrthoDB" id="4289820at2"/>
<feature type="domain" description="Thioesterase" evidence="2">
    <location>
        <begin position="155"/>
        <end position="375"/>
    </location>
</feature>
<proteinExistence type="predicted"/>
<keyword evidence="4" id="KW-1185">Reference proteome</keyword>
<evidence type="ECO:0000259" key="2">
    <source>
        <dbReference type="Pfam" id="PF00975"/>
    </source>
</evidence>
<gene>
    <name evidence="3" type="ORF">F0L68_34270</name>
</gene>
<dbReference type="SUPFAM" id="SSF53474">
    <property type="entry name" value="alpha/beta-Hydrolases"/>
    <property type="match status" value="1"/>
</dbReference>
<sequence>MNKDVCVHRVASPGDLQARVLERAWLFVTGGLQLSRLPTSLARVCWSERDDTLHEQAVRELDTVPGDVLRGTLLCTGSRSELHFCSDPAEVDQPGLARVVEDVLTTYRGLNTGRLMVPEVAQAAAADVPSACQPSAKAPPELVVLNDAGRPHLHLYYPGAGVGAAYRDLVAALPSHWTITACDDAQHAESVEAMSESYLAALTDRFARPDLLGGWSMGGLVGLDAVRRLADRGSTNRPGLVLLDSPPPTRPDTESRVDGQVGEFAEFLWESFALRRYQPVVVDVGKDDDLGLRLLSAGLSRAGEEVQPEWLAEWLVQYRRQLRVLSEYRRSDRTDVRALLLLGALTEEQIAEWRRVVGHGLSVEQLGGGHFELLRPPFVTEAARLMAARLASGVE</sequence>
<accession>A0A5B2WQ23</accession>
<dbReference type="InterPro" id="IPR001031">
    <property type="entry name" value="Thioesterase"/>
</dbReference>
<dbReference type="RefSeq" id="WP_149854042.1">
    <property type="nucleotide sequence ID" value="NZ_VUOB01000072.1"/>
</dbReference>
<evidence type="ECO:0000313" key="4">
    <source>
        <dbReference type="Proteomes" id="UP000323454"/>
    </source>
</evidence>